<dbReference type="Gene3D" id="3.40.50.2300">
    <property type="match status" value="1"/>
</dbReference>
<dbReference type="InterPro" id="IPR000792">
    <property type="entry name" value="Tscrpt_reg_LuxR_C"/>
</dbReference>
<organism evidence="5 6">
    <name type="scientific">Orrella daihaiensis</name>
    <dbReference type="NCBI Taxonomy" id="2782176"/>
    <lineage>
        <taxon>Bacteria</taxon>
        <taxon>Pseudomonadati</taxon>
        <taxon>Pseudomonadota</taxon>
        <taxon>Betaproteobacteria</taxon>
        <taxon>Burkholderiales</taxon>
        <taxon>Alcaligenaceae</taxon>
        <taxon>Orrella</taxon>
    </lineage>
</organism>
<dbReference type="PROSITE" id="PS00622">
    <property type="entry name" value="HTH_LUXR_1"/>
    <property type="match status" value="1"/>
</dbReference>
<dbReference type="EMBL" id="CP063982">
    <property type="protein sequence ID" value="UOD49792.1"/>
    <property type="molecule type" value="Genomic_DNA"/>
</dbReference>
<feature type="domain" description="HTH luxR-type" evidence="4">
    <location>
        <begin position="144"/>
        <end position="209"/>
    </location>
</feature>
<evidence type="ECO:0000313" key="5">
    <source>
        <dbReference type="EMBL" id="UOD49792.1"/>
    </source>
</evidence>
<keyword evidence="1" id="KW-0805">Transcription regulation</keyword>
<dbReference type="SUPFAM" id="SSF46894">
    <property type="entry name" value="C-terminal effector domain of the bipartite response regulators"/>
    <property type="match status" value="1"/>
</dbReference>
<dbReference type="SUPFAM" id="SSF52172">
    <property type="entry name" value="CheY-like"/>
    <property type="match status" value="1"/>
</dbReference>
<dbReference type="RefSeq" id="WP_243478036.1">
    <property type="nucleotide sequence ID" value="NZ_CP063982.1"/>
</dbReference>
<gene>
    <name evidence="5" type="ORF">DHf2319_10065</name>
</gene>
<dbReference type="InterPro" id="IPR016032">
    <property type="entry name" value="Sig_transdc_resp-reg_C-effctor"/>
</dbReference>
<evidence type="ECO:0000259" key="4">
    <source>
        <dbReference type="PROSITE" id="PS50043"/>
    </source>
</evidence>
<dbReference type="InterPro" id="IPR011006">
    <property type="entry name" value="CheY-like_superfamily"/>
</dbReference>
<dbReference type="PANTHER" id="PTHR44688">
    <property type="entry name" value="DNA-BINDING TRANSCRIPTIONAL ACTIVATOR DEVR_DOSR"/>
    <property type="match status" value="1"/>
</dbReference>
<accession>A0ABY4AL47</accession>
<dbReference type="Pfam" id="PF00196">
    <property type="entry name" value="GerE"/>
    <property type="match status" value="1"/>
</dbReference>
<name>A0ABY4AL47_9BURK</name>
<sequence length="213" mass="23856">MNKKILIASHRHMISEGACLRLQQEADLSVVGWVEDPRHFEKLYVTHVPNVVVICGRFQDTHTPRYIRDFSAGSDAANFLVVSNTVERHFVLEIMESGAKGFISPIHAGFDELIPAVRSVANGNTYVCQKVAETLLGGLFNRNQPIENECLSEREKQVVRLVSDGHSSKEIARILTISPSTVEVHRRNIMRKIGAHKTADITRYAIRSQLVTA</sequence>
<protein>
    <submittedName>
        <fullName evidence="5">Response regulator transcription factor</fullName>
    </submittedName>
</protein>
<evidence type="ECO:0000256" key="3">
    <source>
        <dbReference type="ARBA" id="ARBA00023163"/>
    </source>
</evidence>
<dbReference type="PRINTS" id="PR00038">
    <property type="entry name" value="HTHLUXR"/>
</dbReference>
<keyword evidence="3" id="KW-0804">Transcription</keyword>
<keyword evidence="6" id="KW-1185">Reference proteome</keyword>
<evidence type="ECO:0000256" key="2">
    <source>
        <dbReference type="ARBA" id="ARBA00023125"/>
    </source>
</evidence>
<keyword evidence="2" id="KW-0238">DNA-binding</keyword>
<reference evidence="5 6" key="1">
    <citation type="submission" date="2020-11" db="EMBL/GenBank/DDBJ databases">
        <title>Algicoccus daihaiensis sp.nov., isolated from Daihai Lake in Inner Mongolia.</title>
        <authorList>
            <person name="Kai J."/>
        </authorList>
    </citation>
    <scope>NUCLEOTIDE SEQUENCE [LARGE SCALE GENOMIC DNA]</scope>
    <source>
        <strain evidence="6">f23</strain>
    </source>
</reference>
<evidence type="ECO:0000313" key="6">
    <source>
        <dbReference type="Proteomes" id="UP000831607"/>
    </source>
</evidence>
<dbReference type="CDD" id="cd06170">
    <property type="entry name" value="LuxR_C_like"/>
    <property type="match status" value="1"/>
</dbReference>
<evidence type="ECO:0000256" key="1">
    <source>
        <dbReference type="ARBA" id="ARBA00023015"/>
    </source>
</evidence>
<dbReference type="Proteomes" id="UP000831607">
    <property type="component" value="Chromosome"/>
</dbReference>
<dbReference type="PROSITE" id="PS50043">
    <property type="entry name" value="HTH_LUXR_2"/>
    <property type="match status" value="1"/>
</dbReference>
<proteinExistence type="predicted"/>
<dbReference type="SMART" id="SM00421">
    <property type="entry name" value="HTH_LUXR"/>
    <property type="match status" value="1"/>
</dbReference>
<dbReference type="PANTHER" id="PTHR44688:SF16">
    <property type="entry name" value="DNA-BINDING TRANSCRIPTIONAL ACTIVATOR DEVR_DOSR"/>
    <property type="match status" value="1"/>
</dbReference>